<evidence type="ECO:0000256" key="9">
    <source>
        <dbReference type="ARBA" id="ARBA00047365"/>
    </source>
</evidence>
<feature type="domain" description="Radical SAM core" evidence="11">
    <location>
        <begin position="15"/>
        <end position="295"/>
    </location>
</feature>
<reference evidence="12 13" key="1">
    <citation type="submission" date="2016-11" db="EMBL/GenBank/DDBJ databases">
        <authorList>
            <person name="Jaros S."/>
            <person name="Januszkiewicz K."/>
            <person name="Wedrychowicz H."/>
        </authorList>
    </citation>
    <scope>NUCLEOTIDE SEQUENCE [LARGE SCALE GENOMIC DNA]</scope>
    <source>
        <strain evidence="12 13">DSM 13106</strain>
    </source>
</reference>
<evidence type="ECO:0000259" key="11">
    <source>
        <dbReference type="PROSITE" id="PS51918"/>
    </source>
</evidence>
<accession>A0A1M5X8C0</accession>
<evidence type="ECO:0000256" key="7">
    <source>
        <dbReference type="ARBA" id="ARBA00023004"/>
    </source>
</evidence>
<dbReference type="InterPro" id="IPR040074">
    <property type="entry name" value="BssD/PflA/YjjW"/>
</dbReference>
<evidence type="ECO:0000256" key="2">
    <source>
        <dbReference type="ARBA" id="ARBA00009777"/>
    </source>
</evidence>
<dbReference type="SFLD" id="SFLDG01118">
    <property type="entry name" value="activating_enzymes__group_2"/>
    <property type="match status" value="1"/>
</dbReference>
<dbReference type="GO" id="GO:0016491">
    <property type="term" value="F:oxidoreductase activity"/>
    <property type="evidence" value="ECO:0007669"/>
    <property type="project" value="UniProtKB-KW"/>
</dbReference>
<dbReference type="PROSITE" id="PS51918">
    <property type="entry name" value="RADICAL_SAM"/>
    <property type="match status" value="1"/>
</dbReference>
<keyword evidence="3" id="KW-0004">4Fe-4S</keyword>
<comment type="similarity">
    <text evidence="2">Belongs to the organic radical-activating enzymes family.</text>
</comment>
<protein>
    <submittedName>
        <fullName evidence="12">Pyruvate formate lyase activating enzyme</fullName>
    </submittedName>
</protein>
<gene>
    <name evidence="12" type="ORF">SAMN02745180_01523</name>
</gene>
<dbReference type="Pfam" id="PF04055">
    <property type="entry name" value="Radical_SAM"/>
    <property type="match status" value="1"/>
</dbReference>
<dbReference type="RefSeq" id="WP_072744193.1">
    <property type="nucleotide sequence ID" value="NZ_FQXR01000006.1"/>
</dbReference>
<evidence type="ECO:0000256" key="5">
    <source>
        <dbReference type="ARBA" id="ARBA00022723"/>
    </source>
</evidence>
<dbReference type="InterPro" id="IPR017900">
    <property type="entry name" value="4Fe4S_Fe_S_CS"/>
</dbReference>
<dbReference type="InterPro" id="IPR017896">
    <property type="entry name" value="4Fe4S_Fe-S-bd"/>
</dbReference>
<dbReference type="STRING" id="1123281.SAMN02745180_01523"/>
<evidence type="ECO:0000313" key="12">
    <source>
        <dbReference type="EMBL" id="SHH95463.1"/>
    </source>
</evidence>
<dbReference type="PIRSF" id="PIRSF000371">
    <property type="entry name" value="PFL_act_enz"/>
    <property type="match status" value="1"/>
</dbReference>
<dbReference type="InterPro" id="IPR007197">
    <property type="entry name" value="rSAM"/>
</dbReference>
<keyword evidence="4" id="KW-0949">S-adenosyl-L-methionine</keyword>
<dbReference type="PROSITE" id="PS51379">
    <property type="entry name" value="4FE4S_FER_2"/>
    <property type="match status" value="2"/>
</dbReference>
<evidence type="ECO:0000256" key="1">
    <source>
        <dbReference type="ARBA" id="ARBA00001966"/>
    </source>
</evidence>
<keyword evidence="13" id="KW-1185">Reference proteome</keyword>
<organism evidence="12 13">
    <name type="scientific">Sporanaerobacter acetigenes DSM 13106</name>
    <dbReference type="NCBI Taxonomy" id="1123281"/>
    <lineage>
        <taxon>Bacteria</taxon>
        <taxon>Bacillati</taxon>
        <taxon>Bacillota</taxon>
        <taxon>Tissierellia</taxon>
        <taxon>Tissierellales</taxon>
        <taxon>Sporanaerobacteraceae</taxon>
        <taxon>Sporanaerobacter</taxon>
    </lineage>
</organism>
<comment type="cofactor">
    <cofactor evidence="1">
        <name>[4Fe-4S] cluster</name>
        <dbReference type="ChEBI" id="CHEBI:49883"/>
    </cofactor>
</comment>
<keyword evidence="6" id="KW-0560">Oxidoreductase</keyword>
<dbReference type="Pfam" id="PF12838">
    <property type="entry name" value="Fer4_7"/>
    <property type="match status" value="1"/>
</dbReference>
<name>A0A1M5X8C0_9FIRM</name>
<dbReference type="PROSITE" id="PS01087">
    <property type="entry name" value="RADICAL_ACTIVATING"/>
    <property type="match status" value="1"/>
</dbReference>
<dbReference type="GO" id="GO:0051539">
    <property type="term" value="F:4 iron, 4 sulfur cluster binding"/>
    <property type="evidence" value="ECO:0007669"/>
    <property type="project" value="UniProtKB-KW"/>
</dbReference>
<dbReference type="SFLD" id="SFLDG01066">
    <property type="entry name" value="organic_radical-activating_enz"/>
    <property type="match status" value="1"/>
</dbReference>
<dbReference type="NCBIfam" id="TIGR02494">
    <property type="entry name" value="PFLE_PFLC"/>
    <property type="match status" value="1"/>
</dbReference>
<comment type="catalytic activity">
    <reaction evidence="9">
        <text>glycyl-[protein] + reduced [flavodoxin] + S-adenosyl-L-methionine = glycin-2-yl radical-[protein] + semiquinone [flavodoxin] + 5'-deoxyadenosine + L-methionine + H(+)</text>
        <dbReference type="Rhea" id="RHEA:61976"/>
        <dbReference type="Rhea" id="RHEA-COMP:10622"/>
        <dbReference type="Rhea" id="RHEA-COMP:14480"/>
        <dbReference type="Rhea" id="RHEA-COMP:15993"/>
        <dbReference type="Rhea" id="RHEA-COMP:15994"/>
        <dbReference type="ChEBI" id="CHEBI:15378"/>
        <dbReference type="ChEBI" id="CHEBI:17319"/>
        <dbReference type="ChEBI" id="CHEBI:29947"/>
        <dbReference type="ChEBI" id="CHEBI:32722"/>
        <dbReference type="ChEBI" id="CHEBI:57618"/>
        <dbReference type="ChEBI" id="CHEBI:57844"/>
        <dbReference type="ChEBI" id="CHEBI:59789"/>
        <dbReference type="ChEBI" id="CHEBI:140311"/>
    </reaction>
</comment>
<dbReference type="OrthoDB" id="9782387at2"/>
<dbReference type="InterPro" id="IPR012839">
    <property type="entry name" value="Organic_radical_activase"/>
</dbReference>
<dbReference type="Gene3D" id="3.30.70.20">
    <property type="match status" value="1"/>
</dbReference>
<keyword evidence="12" id="KW-0670">Pyruvate</keyword>
<feature type="domain" description="4Fe-4S ferredoxin-type" evidence="10">
    <location>
        <begin position="46"/>
        <end position="74"/>
    </location>
</feature>
<evidence type="ECO:0000256" key="8">
    <source>
        <dbReference type="ARBA" id="ARBA00023014"/>
    </source>
</evidence>
<dbReference type="SUPFAM" id="SSF102114">
    <property type="entry name" value="Radical SAM enzymes"/>
    <property type="match status" value="1"/>
</dbReference>
<dbReference type="Gene3D" id="3.80.30.10">
    <property type="entry name" value="pyruvate-formate lyase- activating enzyme"/>
    <property type="match status" value="1"/>
</dbReference>
<keyword evidence="12" id="KW-0456">Lyase</keyword>
<keyword evidence="5" id="KW-0479">Metal-binding</keyword>
<dbReference type="InterPro" id="IPR058240">
    <property type="entry name" value="rSAM_sf"/>
</dbReference>
<evidence type="ECO:0000256" key="6">
    <source>
        <dbReference type="ARBA" id="ARBA00023002"/>
    </source>
</evidence>
<dbReference type="AlphaFoldDB" id="A0A1M5X8C0"/>
<dbReference type="GO" id="GO:0046872">
    <property type="term" value="F:metal ion binding"/>
    <property type="evidence" value="ECO:0007669"/>
    <property type="project" value="UniProtKB-KW"/>
</dbReference>
<proteinExistence type="inferred from homology"/>
<dbReference type="PANTHER" id="PTHR30352:SF4">
    <property type="entry name" value="PYRUVATE FORMATE-LYASE 2-ACTIVATING ENZYME"/>
    <property type="match status" value="1"/>
</dbReference>
<dbReference type="PROSITE" id="PS00198">
    <property type="entry name" value="4FE4S_FER_1"/>
    <property type="match status" value="1"/>
</dbReference>
<evidence type="ECO:0000313" key="13">
    <source>
        <dbReference type="Proteomes" id="UP000184389"/>
    </source>
</evidence>
<evidence type="ECO:0000256" key="3">
    <source>
        <dbReference type="ARBA" id="ARBA00022485"/>
    </source>
</evidence>
<evidence type="ECO:0000259" key="10">
    <source>
        <dbReference type="PROSITE" id="PS51379"/>
    </source>
</evidence>
<keyword evidence="8" id="KW-0411">Iron-sulfur</keyword>
<evidence type="ECO:0000256" key="4">
    <source>
        <dbReference type="ARBA" id="ARBA00022691"/>
    </source>
</evidence>
<keyword evidence="7" id="KW-0408">Iron</keyword>
<dbReference type="InterPro" id="IPR001989">
    <property type="entry name" value="Radical_activat_CS"/>
</dbReference>
<dbReference type="EMBL" id="FQXR01000006">
    <property type="protein sequence ID" value="SHH95463.1"/>
    <property type="molecule type" value="Genomic_DNA"/>
</dbReference>
<dbReference type="InterPro" id="IPR034457">
    <property type="entry name" value="Organic_radical-activating"/>
</dbReference>
<dbReference type="PANTHER" id="PTHR30352">
    <property type="entry name" value="PYRUVATE FORMATE-LYASE-ACTIVATING ENZYME"/>
    <property type="match status" value="1"/>
</dbReference>
<dbReference type="CDD" id="cd01335">
    <property type="entry name" value="Radical_SAM"/>
    <property type="match status" value="1"/>
</dbReference>
<feature type="domain" description="4Fe-4S ferredoxin-type" evidence="10">
    <location>
        <begin position="75"/>
        <end position="104"/>
    </location>
</feature>
<dbReference type="SUPFAM" id="SSF54862">
    <property type="entry name" value="4Fe-4S ferredoxins"/>
    <property type="match status" value="1"/>
</dbReference>
<dbReference type="SFLD" id="SFLDS00029">
    <property type="entry name" value="Radical_SAM"/>
    <property type="match status" value="1"/>
</dbReference>
<dbReference type="Proteomes" id="UP000184389">
    <property type="component" value="Unassembled WGS sequence"/>
</dbReference>
<sequence>MGQGYIFNIQRFSIHDGPGIRTTIFLKGCPLRCWWCHNPEGQILDRELAIFKNRCIGCGGCKNICEINAATIKENKVFIERQKCNLCGKCVEVCPGKALEFVGKLVTDEWVINEVEKDAIFYDESNGGATISGGEPLMQFDFLFSIVKGLKKSGIHVAVDTSGYAEWEKIEKLIDEVDLFLYDIKLINDVKHKKYTGVSNKVILDNIEKLLNSGANVIPRIPFIPGINDDLEDIKEFSQFLGKLGVKKVNILPYHDYGREKYSRFGKEYRIPKDLLLSDEKKELIEKEFNKKGISIIIGG</sequence>
<dbReference type="GO" id="GO:0016829">
    <property type="term" value="F:lyase activity"/>
    <property type="evidence" value="ECO:0007669"/>
    <property type="project" value="UniProtKB-KW"/>
</dbReference>